<dbReference type="Pfam" id="PF06507">
    <property type="entry name" value="ARF_AD"/>
    <property type="match status" value="1"/>
</dbReference>
<accession>A0AAV0MNV4</accession>
<dbReference type="Pfam" id="PF02362">
    <property type="entry name" value="B3"/>
    <property type="match status" value="1"/>
</dbReference>
<dbReference type="InterPro" id="IPR010525">
    <property type="entry name" value="ARF_dom"/>
</dbReference>
<sequence>MPPSLPSVELPPPPPPPPRTVDRRIWQSCAGSFVQIPSVNSRVYYFPQGHLEQSSSSSSSPSPFPPSISSLVLSRPMILCRISSVQFLADPVTDEVYAKLHLLPLDHPSSCSSSLGAPLPLFQHPEEDRIMAYAKVLTASDANNGGGFSVPRFCADSIFPPLNYEADPPVQTLTVTDVHGTRWDFRHIYRGTPRRHLLTTGWSKFVNNKKLIAGDSVIFMRSAQGEMFIGVRRSARFSNAANFARWREHFGTGEEAKVKLKEDGGARTSARGMLTHEAVAEATELAARGLPFEAVYYPRSWSFSDFVVSADVVEAALGMFWSAGTRVKMAVESEDLSRATWFQGTVASAVVPGCGPWQGSPWRMLQCLGILWSAPEMLLREILHSSLCAICSLSLFSPTHKPSVIQIKWDEPEVLQSAQRISPWQVTFVSTNSSFQSGIPAPKKLRYPDKSELLMDDGEGDLRFPMSGLANSTMGPPLLNFNNFPAGMQGARQNDTFPTFGLSNCVTENSGLQISGATTSFTNVMMPKVGSLSTELNIGSSQSDNLSPDSHSSMQSFGTEILGNQGCTSANCGTISSFQLFGQIIHFNQPVERSSDDVSCMEDQNAEDCTKDGQSVNHLLDLSLASSYTELLSRIDVQYQRSGAVDAYERVIV</sequence>
<dbReference type="InterPro" id="IPR015300">
    <property type="entry name" value="DNA-bd_pseudobarrel_sf"/>
</dbReference>
<evidence type="ECO:0000256" key="5">
    <source>
        <dbReference type="ARBA" id="ARBA00023163"/>
    </source>
</evidence>
<dbReference type="CDD" id="cd10017">
    <property type="entry name" value="B3_DNA"/>
    <property type="match status" value="1"/>
</dbReference>
<dbReference type="Gene3D" id="2.40.330.10">
    <property type="entry name" value="DNA-binding pseudobarrel domain"/>
    <property type="match status" value="1"/>
</dbReference>
<dbReference type="InterPro" id="IPR044835">
    <property type="entry name" value="ARF_plant"/>
</dbReference>
<dbReference type="Proteomes" id="UP001154282">
    <property type="component" value="Unassembled WGS sequence"/>
</dbReference>
<keyword evidence="6 8" id="KW-0539">Nucleus</keyword>
<dbReference type="AlphaFoldDB" id="A0AAV0MNV4"/>
<evidence type="ECO:0000256" key="3">
    <source>
        <dbReference type="ARBA" id="ARBA00023015"/>
    </source>
</evidence>
<dbReference type="SUPFAM" id="SSF101936">
    <property type="entry name" value="DNA-binding pseudobarrel domain"/>
    <property type="match status" value="1"/>
</dbReference>
<dbReference type="SMART" id="SM01019">
    <property type="entry name" value="B3"/>
    <property type="match status" value="1"/>
</dbReference>
<dbReference type="Gene3D" id="2.30.30.1040">
    <property type="match status" value="1"/>
</dbReference>
<feature type="region of interest" description="Disordered" evidence="9">
    <location>
        <begin position="1"/>
        <end position="22"/>
    </location>
</feature>
<feature type="domain" description="TF-B3" evidence="10">
    <location>
        <begin position="133"/>
        <end position="235"/>
    </location>
</feature>
<comment type="similarity">
    <text evidence="2 8">Belongs to the ARF family.</text>
</comment>
<feature type="compositionally biased region" description="Pro residues" evidence="9">
    <location>
        <begin position="1"/>
        <end position="19"/>
    </location>
</feature>
<name>A0AAV0MNV4_9ROSI</name>
<evidence type="ECO:0000256" key="6">
    <source>
        <dbReference type="ARBA" id="ARBA00023242"/>
    </source>
</evidence>
<protein>
    <recommendedName>
        <fullName evidence="8">Auxin response factor</fullName>
    </recommendedName>
</protein>
<evidence type="ECO:0000313" key="11">
    <source>
        <dbReference type="EMBL" id="CAI0447766.1"/>
    </source>
</evidence>
<comment type="caution">
    <text evidence="11">The sequence shown here is derived from an EMBL/GenBank/DDBJ whole genome shotgun (WGS) entry which is preliminary data.</text>
</comment>
<evidence type="ECO:0000256" key="9">
    <source>
        <dbReference type="SAM" id="MobiDB-lite"/>
    </source>
</evidence>
<evidence type="ECO:0000256" key="4">
    <source>
        <dbReference type="ARBA" id="ARBA00023125"/>
    </source>
</evidence>
<dbReference type="GO" id="GO:0003677">
    <property type="term" value="F:DNA binding"/>
    <property type="evidence" value="ECO:0007669"/>
    <property type="project" value="UniProtKB-KW"/>
</dbReference>
<dbReference type="FunFam" id="2.40.330.10:FF:000001">
    <property type="entry name" value="Auxin response factor"/>
    <property type="match status" value="1"/>
</dbReference>
<evidence type="ECO:0000256" key="7">
    <source>
        <dbReference type="ARBA" id="ARBA00023294"/>
    </source>
</evidence>
<keyword evidence="3 8" id="KW-0805">Transcription regulation</keyword>
<reference evidence="11" key="1">
    <citation type="submission" date="2022-08" db="EMBL/GenBank/DDBJ databases">
        <authorList>
            <person name="Gutierrez-Valencia J."/>
        </authorList>
    </citation>
    <scope>NUCLEOTIDE SEQUENCE</scope>
</reference>
<dbReference type="PROSITE" id="PS50863">
    <property type="entry name" value="B3"/>
    <property type="match status" value="1"/>
</dbReference>
<evidence type="ECO:0000256" key="8">
    <source>
        <dbReference type="RuleBase" id="RU004561"/>
    </source>
</evidence>
<dbReference type="GO" id="GO:0009734">
    <property type="term" value="P:auxin-activated signaling pathway"/>
    <property type="evidence" value="ECO:0007669"/>
    <property type="project" value="UniProtKB-KW"/>
</dbReference>
<evidence type="ECO:0000256" key="2">
    <source>
        <dbReference type="ARBA" id="ARBA00007853"/>
    </source>
</evidence>
<dbReference type="PANTHER" id="PTHR31384:SF94">
    <property type="entry name" value="AUXIN RESPONSE FACTOR 17"/>
    <property type="match status" value="1"/>
</dbReference>
<comment type="function">
    <text evidence="8">Auxin response factors (ARFs) are transcriptional factors that bind specifically to the DNA sequence 5'-TGTCTC-3' found in the auxin-responsive promoter elements (AuxREs).</text>
</comment>
<evidence type="ECO:0000259" key="10">
    <source>
        <dbReference type="PROSITE" id="PS50863"/>
    </source>
</evidence>
<dbReference type="EMBL" id="CAMGYJ010000007">
    <property type="protein sequence ID" value="CAI0447766.1"/>
    <property type="molecule type" value="Genomic_DNA"/>
</dbReference>
<keyword evidence="5 8" id="KW-0804">Transcription</keyword>
<dbReference type="GO" id="GO:0006355">
    <property type="term" value="P:regulation of DNA-templated transcription"/>
    <property type="evidence" value="ECO:0007669"/>
    <property type="project" value="InterPro"/>
</dbReference>
<keyword evidence="7 8" id="KW-0927">Auxin signaling pathway</keyword>
<keyword evidence="12" id="KW-1185">Reference proteome</keyword>
<dbReference type="PANTHER" id="PTHR31384">
    <property type="entry name" value="AUXIN RESPONSE FACTOR 4-RELATED"/>
    <property type="match status" value="1"/>
</dbReference>
<comment type="subcellular location">
    <subcellularLocation>
        <location evidence="1 8">Nucleus</location>
    </subcellularLocation>
</comment>
<keyword evidence="4 8" id="KW-0238">DNA-binding</keyword>
<organism evidence="11 12">
    <name type="scientific">Linum tenue</name>
    <dbReference type="NCBI Taxonomy" id="586396"/>
    <lineage>
        <taxon>Eukaryota</taxon>
        <taxon>Viridiplantae</taxon>
        <taxon>Streptophyta</taxon>
        <taxon>Embryophyta</taxon>
        <taxon>Tracheophyta</taxon>
        <taxon>Spermatophyta</taxon>
        <taxon>Magnoliopsida</taxon>
        <taxon>eudicotyledons</taxon>
        <taxon>Gunneridae</taxon>
        <taxon>Pentapetalae</taxon>
        <taxon>rosids</taxon>
        <taxon>fabids</taxon>
        <taxon>Malpighiales</taxon>
        <taxon>Linaceae</taxon>
        <taxon>Linum</taxon>
    </lineage>
</organism>
<comment type="subunit">
    <text evidence="8">Homodimers and heterodimers.</text>
</comment>
<gene>
    <name evidence="11" type="ORF">LITE_LOCUS29533</name>
</gene>
<proteinExistence type="inferred from homology"/>
<dbReference type="InterPro" id="IPR003340">
    <property type="entry name" value="B3_DNA-bd"/>
</dbReference>
<evidence type="ECO:0000313" key="12">
    <source>
        <dbReference type="Proteomes" id="UP001154282"/>
    </source>
</evidence>
<evidence type="ECO:0000256" key="1">
    <source>
        <dbReference type="ARBA" id="ARBA00004123"/>
    </source>
</evidence>
<dbReference type="GO" id="GO:0005634">
    <property type="term" value="C:nucleus"/>
    <property type="evidence" value="ECO:0007669"/>
    <property type="project" value="UniProtKB-SubCell"/>
</dbReference>